<evidence type="ECO:0000256" key="1">
    <source>
        <dbReference type="SAM" id="SignalP"/>
    </source>
</evidence>
<accession>E0W5J7</accession>
<dbReference type="VEuPathDB" id="FungiDB:PHYSODRAFT_288729"/>
<keyword evidence="1" id="KW-0732">Signal</keyword>
<dbReference type="SMR" id="E0W5J7"/>
<sequence length="285" mass="31929">MVTKPRATARLGYSVTLLIIFALLGYVAATEDLTAVVINSKNSERNIRITDGNAEDRAIDAKISGVAKLVEALKSKSPFVDGLLSKIKAHTPVSNLLESQQFNTLSSHISDTYPGKADEVMIAILATKYDDEALTAILHAARTRDQTKDLADRLSKARLSNWFHEEVTADDAFLKLKLPASGDMMVWFSETRLWLSYVSKLHPQNVDDEILCAQDALQIRRAARPRATIRITNQRASIGYASRNLSRTYLSFCSKDTKTWCSKPAIWATGLRTCTWWTRKLRLRP</sequence>
<name>E0W5J7_PHYSO</name>
<evidence type="ECO:0000313" key="2">
    <source>
        <dbReference type="EMBL" id="AEK81126.1"/>
    </source>
</evidence>
<dbReference type="EMBL" id="JN254313">
    <property type="protein sequence ID" value="AEK81126.1"/>
    <property type="molecule type" value="Genomic_DNA"/>
</dbReference>
<protein>
    <submittedName>
        <fullName evidence="2">Avh295a1</fullName>
    </submittedName>
</protein>
<reference evidence="2" key="1">
    <citation type="journal article" date="2011" name="Plant Cell">
        <title>Transcriptional programming and functional interactions within the Phytophthora sojae RXLR effector repertoire.</title>
        <authorList>
            <person name="Wang Q."/>
            <person name="Han C."/>
            <person name="Ferreira A.O."/>
            <person name="Yu X."/>
            <person name="Ye W."/>
            <person name="Tripathy S."/>
            <person name="Kale S.D."/>
            <person name="Gu B."/>
            <person name="Sheng Y."/>
            <person name="Sui Y."/>
            <person name="Wang X."/>
            <person name="Zhang Z."/>
            <person name="Cheng B."/>
            <person name="Dong S."/>
            <person name="Shan W."/>
            <person name="Zheng X."/>
            <person name="Dou D."/>
            <person name="Tyler B.M."/>
            <person name="Wang Y."/>
        </authorList>
    </citation>
    <scope>NUCLEOTIDE SEQUENCE</scope>
    <source>
        <strain evidence="2">P7074</strain>
        <strain evidence="3">P7076</strain>
    </source>
</reference>
<feature type="chain" id="PRO_5007652933" evidence="1">
    <location>
        <begin position="30"/>
        <end position="285"/>
    </location>
</feature>
<proteinExistence type="predicted"/>
<dbReference type="AlphaFoldDB" id="E0W5J7"/>
<gene>
    <name evidence="2" type="primary">Avh</name>
</gene>
<dbReference type="RefSeq" id="XP_009535889.1">
    <property type="nucleotide sequence ID" value="XM_009537594.1"/>
</dbReference>
<organism evidence="2">
    <name type="scientific">Phytophthora sojae</name>
    <name type="common">Soybean stem and root rot agent</name>
    <name type="synonym">Phytophthora megasperma f. sp. glycines</name>
    <dbReference type="NCBI Taxonomy" id="67593"/>
    <lineage>
        <taxon>Eukaryota</taxon>
        <taxon>Sar</taxon>
        <taxon>Stramenopiles</taxon>
        <taxon>Oomycota</taxon>
        <taxon>Peronosporomycetes</taxon>
        <taxon>Peronosporales</taxon>
        <taxon>Peronosporaceae</taxon>
        <taxon>Phytophthora</taxon>
    </lineage>
</organism>
<dbReference type="KEGG" id="psoj:PHYSODRAFT_288729"/>
<feature type="signal peptide" evidence="1">
    <location>
        <begin position="1"/>
        <end position="29"/>
    </location>
</feature>
<evidence type="ECO:0000313" key="3">
    <source>
        <dbReference type="EMBL" id="AEK81127.1"/>
    </source>
</evidence>
<dbReference type="EMBL" id="JN254314">
    <property type="protein sequence ID" value="AEK81127.1"/>
    <property type="molecule type" value="Genomic_DNA"/>
</dbReference>